<evidence type="ECO:0000313" key="1">
    <source>
        <dbReference type="EMBL" id="GBL72376.1"/>
    </source>
</evidence>
<dbReference type="AlphaFoldDB" id="A0A4Y1ZZ85"/>
<dbReference type="Proteomes" id="UP000499080">
    <property type="component" value="Unassembled WGS sequence"/>
</dbReference>
<keyword evidence="2" id="KW-1185">Reference proteome</keyword>
<evidence type="ECO:0000313" key="2">
    <source>
        <dbReference type="Proteomes" id="UP000499080"/>
    </source>
</evidence>
<name>A0A4Y1ZZ85_ARAVE</name>
<comment type="caution">
    <text evidence="1">The sequence shown here is derived from an EMBL/GenBank/DDBJ whole genome shotgun (WGS) entry which is preliminary data.</text>
</comment>
<gene>
    <name evidence="1" type="ORF">AVEN_115308_1</name>
</gene>
<organism evidence="1 2">
    <name type="scientific">Araneus ventricosus</name>
    <name type="common">Orbweaver spider</name>
    <name type="synonym">Epeira ventricosa</name>
    <dbReference type="NCBI Taxonomy" id="182803"/>
    <lineage>
        <taxon>Eukaryota</taxon>
        <taxon>Metazoa</taxon>
        <taxon>Ecdysozoa</taxon>
        <taxon>Arthropoda</taxon>
        <taxon>Chelicerata</taxon>
        <taxon>Arachnida</taxon>
        <taxon>Araneae</taxon>
        <taxon>Araneomorphae</taxon>
        <taxon>Entelegynae</taxon>
        <taxon>Araneoidea</taxon>
        <taxon>Araneidae</taxon>
        <taxon>Araneus</taxon>
    </lineage>
</organism>
<sequence>MRTTEIPSILVPTQTAQALPVPPWRQVHAYYDEASINWMEPPAERFRIEPLLFHSGWYEPMFAFQSDSLIITRTPRW</sequence>
<reference evidence="1 2" key="1">
    <citation type="journal article" date="2019" name="Sci. Rep.">
        <title>Orb-weaving spider Araneus ventricosus genome elucidates the spidroin gene catalogue.</title>
        <authorList>
            <person name="Kono N."/>
            <person name="Nakamura H."/>
            <person name="Ohtoshi R."/>
            <person name="Moran D.A.P."/>
            <person name="Shinohara A."/>
            <person name="Yoshida Y."/>
            <person name="Fujiwara M."/>
            <person name="Mori M."/>
            <person name="Tomita M."/>
            <person name="Arakawa K."/>
        </authorList>
    </citation>
    <scope>NUCLEOTIDE SEQUENCE [LARGE SCALE GENOMIC DNA]</scope>
</reference>
<dbReference type="EMBL" id="BGPR01000001">
    <property type="protein sequence ID" value="GBL72376.1"/>
    <property type="molecule type" value="Genomic_DNA"/>
</dbReference>
<accession>A0A4Y1ZZ85</accession>
<protein>
    <submittedName>
        <fullName evidence="1">Uncharacterized protein</fullName>
    </submittedName>
</protein>
<dbReference type="OrthoDB" id="10449597at2759"/>
<proteinExistence type="predicted"/>